<sequence length="625" mass="69125">MNNNEMSKQSFFSENAYESLSIDDHLQDDRVRAPLYERLIQYAQSGNRSYHVPGHKNGAAYELPVENAAQALSMDYMRELLRLDVTEIQGTDDLHHPEGVIQEGQELAARCFGAEETYWLVGGSTSGNLALLLSVCQQPGDLIIVQRNVHKSVIHGLMLAGAQAVFLTPEIDTLSGLAVVPLAETVRQALVRYPQARGVLVTSPNYYGMGSDLSTMAQYCHEHGIPLLVDEAHGAHYGHHPRFPQSALAAGANGVVQSTHKMLSAMTMGAMLHIQGNWMDRDVLRQRLAMIQSSSPSYPIMASLDLSRYWLDYAGSALFEQGLAARDYVVDHLASIGCYAAASDHTHAGSKQYVANEQVDSMDRETGGRFAIVGEQREEHRRYVKKDSLNAEYKDCVEEVHSESRLDIPAYDEMAQRIEQDPFKIVLYDQTGYLSGQQLQQQLEQYGCIPEMSDERYVVLVFSLGSQMEDATRLLDALRRIADDTAIAAQEYAHAHAGNVSISPMLSALSIGKSVLSDALDKSNIAAEQQDEDSNLLIASLISEPVPFQMKPIAQQQIETIPLEQAAGRRCAEMVIPYPPGIPVLYAGEMISMELHARLLQVRQHGIKIQGAADVSLQSIRVYHD</sequence>
<organism evidence="8 9">
    <name type="scientific">Paenibacillus hunanensis</name>
    <dbReference type="NCBI Taxonomy" id="539262"/>
    <lineage>
        <taxon>Bacteria</taxon>
        <taxon>Bacillati</taxon>
        <taxon>Bacillota</taxon>
        <taxon>Bacilli</taxon>
        <taxon>Bacillales</taxon>
        <taxon>Paenibacillaceae</taxon>
        <taxon>Paenibacillus</taxon>
    </lineage>
</organism>
<protein>
    <submittedName>
        <fullName evidence="8">Arginine/lysine/ornithine decarboxylase</fullName>
    </submittedName>
</protein>
<keyword evidence="3" id="KW-0210">Decarboxylase</keyword>
<comment type="caution">
    <text evidence="8">The sequence shown here is derived from an EMBL/GenBank/DDBJ whole genome shotgun (WGS) entry which is preliminary data.</text>
</comment>
<dbReference type="Pfam" id="PF03711">
    <property type="entry name" value="OKR_DC_1_C"/>
    <property type="match status" value="1"/>
</dbReference>
<evidence type="ECO:0000313" key="9">
    <source>
        <dbReference type="Proteomes" id="UP001185028"/>
    </source>
</evidence>
<dbReference type="Gene3D" id="3.90.1150.150">
    <property type="match status" value="1"/>
</dbReference>
<dbReference type="SUPFAM" id="SSF53383">
    <property type="entry name" value="PLP-dependent transferases"/>
    <property type="match status" value="1"/>
</dbReference>
<keyword evidence="9" id="KW-1185">Reference proteome</keyword>
<reference evidence="8 9" key="1">
    <citation type="submission" date="2023-07" db="EMBL/GenBank/DDBJ databases">
        <title>Genomic Encyclopedia of Type Strains, Phase IV (KMG-IV): sequencing the most valuable type-strain genomes for metagenomic binning, comparative biology and taxonomic classification.</title>
        <authorList>
            <person name="Goeker M."/>
        </authorList>
    </citation>
    <scope>NUCLEOTIDE SEQUENCE [LARGE SCALE GENOMIC DNA]</scope>
    <source>
        <strain evidence="8 9">DSM 22170</strain>
    </source>
</reference>
<dbReference type="RefSeq" id="WP_188778162.1">
    <property type="nucleotide sequence ID" value="NZ_BMMB01000014.1"/>
</dbReference>
<dbReference type="InterPro" id="IPR008286">
    <property type="entry name" value="Prn/Lys/Arg_de-COase_C"/>
</dbReference>
<keyword evidence="4" id="KW-0663">Pyridoxal phosphate</keyword>
<dbReference type="InterPro" id="IPR052357">
    <property type="entry name" value="Orn_Lys_Arg_decarboxylase-I"/>
</dbReference>
<gene>
    <name evidence="8" type="ORF">JOC58_004178</name>
</gene>
<evidence type="ECO:0000256" key="5">
    <source>
        <dbReference type="ARBA" id="ARBA00023239"/>
    </source>
</evidence>
<evidence type="ECO:0000256" key="3">
    <source>
        <dbReference type="ARBA" id="ARBA00022793"/>
    </source>
</evidence>
<evidence type="ECO:0000313" key="8">
    <source>
        <dbReference type="EMBL" id="MDR6246248.1"/>
    </source>
</evidence>
<proteinExistence type="inferred from homology"/>
<dbReference type="InterPro" id="IPR015424">
    <property type="entry name" value="PyrdxlP-dep_Trfase"/>
</dbReference>
<comment type="cofactor">
    <cofactor evidence="1">
        <name>pyridoxal 5'-phosphate</name>
        <dbReference type="ChEBI" id="CHEBI:597326"/>
    </cofactor>
</comment>
<dbReference type="PANTHER" id="PTHR43277">
    <property type="entry name" value="ARGININE DECARBOXYLASE"/>
    <property type="match status" value="1"/>
</dbReference>
<name>A0ABU1J6Z2_9BACL</name>
<comment type="similarity">
    <text evidence="2">Belongs to the Orn/Lys/Arg decarboxylase class-I family.</text>
</comment>
<dbReference type="InterPro" id="IPR015421">
    <property type="entry name" value="PyrdxlP-dep_Trfase_major"/>
</dbReference>
<evidence type="ECO:0000256" key="4">
    <source>
        <dbReference type="ARBA" id="ARBA00022898"/>
    </source>
</evidence>
<dbReference type="PANTHER" id="PTHR43277:SF3">
    <property type="entry name" value="DECARBOXYLASE, PUTATIVE-RELATED"/>
    <property type="match status" value="1"/>
</dbReference>
<dbReference type="InterPro" id="IPR000310">
    <property type="entry name" value="Orn/Lys/Arg_deCO2ase_major_dom"/>
</dbReference>
<dbReference type="EMBL" id="JAVDQH010000025">
    <property type="protein sequence ID" value="MDR6246248.1"/>
    <property type="molecule type" value="Genomic_DNA"/>
</dbReference>
<feature type="domain" description="Orn/Lys/Arg decarboxylases family 1 pyridoxal-P attachment site" evidence="6">
    <location>
        <begin position="34"/>
        <end position="469"/>
    </location>
</feature>
<accession>A0ABU1J6Z2</accession>
<evidence type="ECO:0000259" key="7">
    <source>
        <dbReference type="Pfam" id="PF03711"/>
    </source>
</evidence>
<dbReference type="Pfam" id="PF01276">
    <property type="entry name" value="OKR_DC_1"/>
    <property type="match status" value="1"/>
</dbReference>
<evidence type="ECO:0000256" key="2">
    <source>
        <dbReference type="ARBA" id="ARBA00010671"/>
    </source>
</evidence>
<feature type="domain" description="Orn/Lys/Arg decarboxylase C-terminal" evidence="7">
    <location>
        <begin position="552"/>
        <end position="594"/>
    </location>
</feature>
<dbReference type="Gene3D" id="3.90.105.10">
    <property type="entry name" value="Molybdopterin biosynthesis moea protein, domain 2"/>
    <property type="match status" value="1"/>
</dbReference>
<dbReference type="Proteomes" id="UP001185028">
    <property type="component" value="Unassembled WGS sequence"/>
</dbReference>
<dbReference type="InterPro" id="IPR036633">
    <property type="entry name" value="Prn/Lys/Arg_de-COase_C_sf"/>
</dbReference>
<dbReference type="Gene3D" id="3.40.640.10">
    <property type="entry name" value="Type I PLP-dependent aspartate aminotransferase-like (Major domain)"/>
    <property type="match status" value="1"/>
</dbReference>
<evidence type="ECO:0000259" key="6">
    <source>
        <dbReference type="Pfam" id="PF01276"/>
    </source>
</evidence>
<keyword evidence="5" id="KW-0456">Lyase</keyword>
<evidence type="ECO:0000256" key="1">
    <source>
        <dbReference type="ARBA" id="ARBA00001933"/>
    </source>
</evidence>
<dbReference type="SUPFAM" id="SSF55904">
    <property type="entry name" value="Ornithine decarboxylase C-terminal domain"/>
    <property type="match status" value="1"/>
</dbReference>